<dbReference type="InterPro" id="IPR036291">
    <property type="entry name" value="NAD(P)-bd_dom_sf"/>
</dbReference>
<feature type="region of interest" description="Disordered" evidence="1">
    <location>
        <begin position="1"/>
        <end position="36"/>
    </location>
</feature>
<evidence type="ECO:0000313" key="3">
    <source>
        <dbReference type="EMBL" id="WPD20017.1"/>
    </source>
</evidence>
<dbReference type="Gene3D" id="3.40.50.720">
    <property type="entry name" value="NAD(P)-binding Rossmann-like Domain"/>
    <property type="match status" value="1"/>
</dbReference>
<dbReference type="Proteomes" id="UP001304683">
    <property type="component" value="Chromosome"/>
</dbReference>
<gene>
    <name evidence="3" type="ORF">Q5761_05075</name>
</gene>
<feature type="domain" description="D-isomer specific 2-hydroxyacid dehydrogenase NAD-binding" evidence="2">
    <location>
        <begin position="169"/>
        <end position="270"/>
    </location>
</feature>
<name>A0ABZ0QTG7_9FIRM</name>
<proteinExistence type="predicted"/>
<dbReference type="RefSeq" id="WP_318751427.1">
    <property type="nucleotide sequence ID" value="NZ_CP132508.1"/>
</dbReference>
<dbReference type="InterPro" id="IPR006140">
    <property type="entry name" value="D-isomer_DH_NAD-bd"/>
</dbReference>
<keyword evidence="4" id="KW-1185">Reference proteome</keyword>
<organism evidence="3 4">
    <name type="scientific">Thermaerobacter composti</name>
    <dbReference type="NCBI Taxonomy" id="554949"/>
    <lineage>
        <taxon>Bacteria</taxon>
        <taxon>Bacillati</taxon>
        <taxon>Bacillota</taxon>
        <taxon>Clostridia</taxon>
        <taxon>Eubacteriales</taxon>
        <taxon>Clostridiales Family XVII. Incertae Sedis</taxon>
        <taxon>Thermaerobacter</taxon>
    </lineage>
</organism>
<dbReference type="SUPFAM" id="SSF51735">
    <property type="entry name" value="NAD(P)-binding Rossmann-fold domains"/>
    <property type="match status" value="1"/>
</dbReference>
<evidence type="ECO:0000259" key="2">
    <source>
        <dbReference type="Pfam" id="PF02826"/>
    </source>
</evidence>
<feature type="compositionally biased region" description="Low complexity" evidence="1">
    <location>
        <begin position="15"/>
        <end position="36"/>
    </location>
</feature>
<accession>A0ABZ0QTG7</accession>
<protein>
    <submittedName>
        <fullName evidence="3">NAD(P)-dependent oxidoreductase</fullName>
    </submittedName>
</protein>
<dbReference type="Pfam" id="PF02826">
    <property type="entry name" value="2-Hacid_dh_C"/>
    <property type="match status" value="1"/>
</dbReference>
<evidence type="ECO:0000256" key="1">
    <source>
        <dbReference type="SAM" id="MobiDB-lite"/>
    </source>
</evidence>
<sequence>MAGGPPASPGGLAGGPATRGAGVGGPAPAAHPGRAADAAERRVVAVVTTDERQVACARHLAQRGWPVRVWGQPVDGLPGGADPAALDGAAVVVGPVTGPPTAGQLATAGARWLEPGAWPLARGVLYVGGRPGPAIQAAVAAAGGRCYDILADAAFAEANAWPTAEGAVLRAQQLDRQVVGGRPAAVLGYGRCGRALVRLLQGFGCPVTVVARREEARREAAATGAVAVPPARLVEVLAAVELVFNTVPALLLGDAELAALRPGALVVDIASHPGGVDWAAARRRGVRAHLELGLPARFFPVTAGRILADCVERLAQGVPGETAGGSPRPA</sequence>
<reference evidence="3 4" key="1">
    <citation type="submission" date="2023-08" db="EMBL/GenBank/DDBJ databases">
        <title>Genome sequence of Thermaerobacter compostii strain Ins1, a spore-forming filamentous bacterium isolated from a deep geothermal reservoir.</title>
        <authorList>
            <person name="Bregnard D."/>
            <person name="Gonzalez D."/>
            <person name="Junier P."/>
        </authorList>
    </citation>
    <scope>NUCLEOTIDE SEQUENCE [LARGE SCALE GENOMIC DNA]</scope>
    <source>
        <strain evidence="3 4">Ins1</strain>
    </source>
</reference>
<dbReference type="EMBL" id="CP132508">
    <property type="protein sequence ID" value="WPD20017.1"/>
    <property type="molecule type" value="Genomic_DNA"/>
</dbReference>
<evidence type="ECO:0000313" key="4">
    <source>
        <dbReference type="Proteomes" id="UP001304683"/>
    </source>
</evidence>